<dbReference type="SUPFAM" id="SSF90123">
    <property type="entry name" value="ABC transporter transmembrane region"/>
    <property type="match status" value="1"/>
</dbReference>
<dbReference type="InterPro" id="IPR036640">
    <property type="entry name" value="ABC1_TM_sf"/>
</dbReference>
<keyword evidence="4" id="KW-0677">Repeat</keyword>
<feature type="transmembrane region" description="Helical" evidence="9">
    <location>
        <begin position="79"/>
        <end position="99"/>
    </location>
</feature>
<evidence type="ECO:0000256" key="9">
    <source>
        <dbReference type="SAM" id="Phobius"/>
    </source>
</evidence>
<dbReference type="InterPro" id="IPR011527">
    <property type="entry name" value="ABC1_TM_dom"/>
</dbReference>
<dbReference type="GO" id="GO:0012505">
    <property type="term" value="C:endomembrane system"/>
    <property type="evidence" value="ECO:0007669"/>
    <property type="project" value="UniProtKB-SubCell"/>
</dbReference>
<accession>A0A0K0D577</accession>
<reference evidence="12" key="2">
    <citation type="submission" date="2017-02" db="UniProtKB">
        <authorList>
            <consortium name="WormBaseParasite"/>
        </authorList>
    </citation>
    <scope>IDENTIFICATION</scope>
</reference>
<evidence type="ECO:0000256" key="3">
    <source>
        <dbReference type="ARBA" id="ARBA00022692"/>
    </source>
</evidence>
<feature type="transmembrane region" description="Helical" evidence="9">
    <location>
        <begin position="54"/>
        <end position="73"/>
    </location>
</feature>
<evidence type="ECO:0000256" key="6">
    <source>
        <dbReference type="ARBA" id="ARBA00022840"/>
    </source>
</evidence>
<dbReference type="Pfam" id="PF00664">
    <property type="entry name" value="ABC_membrane"/>
    <property type="match status" value="1"/>
</dbReference>
<evidence type="ECO:0000256" key="8">
    <source>
        <dbReference type="ARBA" id="ARBA00023136"/>
    </source>
</evidence>
<name>A0A0K0D577_ANGCA</name>
<sequence>MMFRLGMNIRSVLTSAVYSKAMSLSNNAKKNKTTGEIVNLMAVDIQRLQDMTTFVMLFWSAPLQVILSVFFLWRILGVAVIAGLMVLFAMVPLNSFISVKMRNCQVRSRSSSG</sequence>
<comment type="subcellular location">
    <subcellularLocation>
        <location evidence="1">Endomembrane system</location>
        <topology evidence="1">Multi-pass membrane protein</topology>
    </subcellularLocation>
</comment>
<evidence type="ECO:0000256" key="1">
    <source>
        <dbReference type="ARBA" id="ARBA00004127"/>
    </source>
</evidence>
<dbReference type="PANTHER" id="PTHR24223">
    <property type="entry name" value="ATP-BINDING CASSETTE SUB-FAMILY C"/>
    <property type="match status" value="1"/>
</dbReference>
<evidence type="ECO:0000313" key="12">
    <source>
        <dbReference type="WBParaSite" id="ACAC_0000522201-mRNA-1"/>
    </source>
</evidence>
<proteinExistence type="predicted"/>
<evidence type="ECO:0000259" key="10">
    <source>
        <dbReference type="PROSITE" id="PS50929"/>
    </source>
</evidence>
<evidence type="ECO:0000313" key="11">
    <source>
        <dbReference type="Proteomes" id="UP000035642"/>
    </source>
</evidence>
<keyword evidence="6" id="KW-0067">ATP-binding</keyword>
<dbReference type="WBParaSite" id="ACAC_0000522201-mRNA-1">
    <property type="protein sequence ID" value="ACAC_0000522201-mRNA-1"/>
    <property type="gene ID" value="ACAC_0000522201"/>
</dbReference>
<evidence type="ECO:0000256" key="2">
    <source>
        <dbReference type="ARBA" id="ARBA00022448"/>
    </source>
</evidence>
<organism evidence="11 12">
    <name type="scientific">Angiostrongylus cantonensis</name>
    <name type="common">Rat lungworm</name>
    <dbReference type="NCBI Taxonomy" id="6313"/>
    <lineage>
        <taxon>Eukaryota</taxon>
        <taxon>Metazoa</taxon>
        <taxon>Ecdysozoa</taxon>
        <taxon>Nematoda</taxon>
        <taxon>Chromadorea</taxon>
        <taxon>Rhabditida</taxon>
        <taxon>Rhabditina</taxon>
        <taxon>Rhabditomorpha</taxon>
        <taxon>Strongyloidea</taxon>
        <taxon>Metastrongylidae</taxon>
        <taxon>Angiostrongylus</taxon>
    </lineage>
</organism>
<keyword evidence="7 9" id="KW-1133">Transmembrane helix</keyword>
<keyword evidence="2" id="KW-0813">Transport</keyword>
<evidence type="ECO:0000256" key="7">
    <source>
        <dbReference type="ARBA" id="ARBA00022989"/>
    </source>
</evidence>
<dbReference type="AlphaFoldDB" id="A0A0K0D577"/>
<keyword evidence="3 9" id="KW-0812">Transmembrane</keyword>
<protein>
    <submittedName>
        <fullName evidence="12">ABC transmembrane type-1 domain-containing protein</fullName>
    </submittedName>
</protein>
<dbReference type="GO" id="GO:0016020">
    <property type="term" value="C:membrane"/>
    <property type="evidence" value="ECO:0007669"/>
    <property type="project" value="InterPro"/>
</dbReference>
<keyword evidence="5" id="KW-0547">Nucleotide-binding</keyword>
<dbReference type="STRING" id="6313.A0A0K0D577"/>
<dbReference type="GO" id="GO:0140359">
    <property type="term" value="F:ABC-type transporter activity"/>
    <property type="evidence" value="ECO:0007669"/>
    <property type="project" value="InterPro"/>
</dbReference>
<dbReference type="GO" id="GO:0005524">
    <property type="term" value="F:ATP binding"/>
    <property type="evidence" value="ECO:0007669"/>
    <property type="project" value="UniProtKB-KW"/>
</dbReference>
<reference evidence="11" key="1">
    <citation type="submission" date="2012-09" db="EMBL/GenBank/DDBJ databases">
        <authorList>
            <person name="Martin A.A."/>
        </authorList>
    </citation>
    <scope>NUCLEOTIDE SEQUENCE</scope>
</reference>
<dbReference type="PROSITE" id="PS50929">
    <property type="entry name" value="ABC_TM1F"/>
    <property type="match status" value="1"/>
</dbReference>
<dbReference type="Gene3D" id="1.20.1560.10">
    <property type="entry name" value="ABC transporter type 1, transmembrane domain"/>
    <property type="match status" value="1"/>
</dbReference>
<evidence type="ECO:0000256" key="4">
    <source>
        <dbReference type="ARBA" id="ARBA00022737"/>
    </source>
</evidence>
<dbReference type="PANTHER" id="PTHR24223:SF443">
    <property type="entry name" value="MULTIDRUG-RESISTANCE LIKE PROTEIN 1, ISOFORM I"/>
    <property type="match status" value="1"/>
</dbReference>
<keyword evidence="8 9" id="KW-0472">Membrane</keyword>
<keyword evidence="11" id="KW-1185">Reference proteome</keyword>
<feature type="domain" description="ABC transmembrane type-1" evidence="10">
    <location>
        <begin position="1"/>
        <end position="113"/>
    </location>
</feature>
<evidence type="ECO:0000256" key="5">
    <source>
        <dbReference type="ARBA" id="ARBA00022741"/>
    </source>
</evidence>
<dbReference type="InterPro" id="IPR050173">
    <property type="entry name" value="ABC_transporter_C-like"/>
</dbReference>
<dbReference type="Proteomes" id="UP000035642">
    <property type="component" value="Unassembled WGS sequence"/>
</dbReference>